<protein>
    <submittedName>
        <fullName evidence="1">Uncharacterized protein</fullName>
    </submittedName>
</protein>
<gene>
    <name evidence="1" type="ORF">LCGC14_1654710</name>
</gene>
<organism evidence="1">
    <name type="scientific">marine sediment metagenome</name>
    <dbReference type="NCBI Taxonomy" id="412755"/>
    <lineage>
        <taxon>unclassified sequences</taxon>
        <taxon>metagenomes</taxon>
        <taxon>ecological metagenomes</taxon>
    </lineage>
</organism>
<feature type="non-terminal residue" evidence="1">
    <location>
        <position position="1"/>
    </location>
</feature>
<dbReference type="EMBL" id="LAZR01013965">
    <property type="protein sequence ID" value="KKM19532.1"/>
    <property type="molecule type" value="Genomic_DNA"/>
</dbReference>
<sequence>GTPAGAEFIEGIKRGVLTPFQVFRRGKKDEEIDSNHPIARTLGEFGGILVSFVPFFKASQIAIRGFGLTARLAPRVARAVEGSAAFGLFEAGTAEELGEVPREFIKGAAIGAGFEIALIGAARAFRGPLPKPKGGRVNPDGARLENAVVPNNAESEADLLARVAELAPKDAKPTEVAATLISEQSTAGIGIVPAITDPRGFASFVRRTLPDMNVILRETEPGVSEALLYRQLGREQLNQFSATGNFTGMELIHNGVSKELVSQTPGTLVLRTPTGLIERATTADVQKAVQLEELTADRL</sequence>
<accession>A0A0F9HWL9</accession>
<dbReference type="AlphaFoldDB" id="A0A0F9HWL9"/>
<name>A0A0F9HWL9_9ZZZZ</name>
<evidence type="ECO:0000313" key="1">
    <source>
        <dbReference type="EMBL" id="KKM19532.1"/>
    </source>
</evidence>
<reference evidence="1" key="1">
    <citation type="journal article" date="2015" name="Nature">
        <title>Complex archaea that bridge the gap between prokaryotes and eukaryotes.</title>
        <authorList>
            <person name="Spang A."/>
            <person name="Saw J.H."/>
            <person name="Jorgensen S.L."/>
            <person name="Zaremba-Niedzwiedzka K."/>
            <person name="Martijn J."/>
            <person name="Lind A.E."/>
            <person name="van Eijk R."/>
            <person name="Schleper C."/>
            <person name="Guy L."/>
            <person name="Ettema T.J."/>
        </authorList>
    </citation>
    <scope>NUCLEOTIDE SEQUENCE</scope>
</reference>
<proteinExistence type="predicted"/>
<comment type="caution">
    <text evidence="1">The sequence shown here is derived from an EMBL/GenBank/DDBJ whole genome shotgun (WGS) entry which is preliminary data.</text>
</comment>